<keyword evidence="6 8" id="KW-0472">Membrane</keyword>
<evidence type="ECO:0000256" key="2">
    <source>
        <dbReference type="ARBA" id="ARBA00006448"/>
    </source>
</evidence>
<keyword evidence="3" id="KW-1003">Cell membrane</keyword>
<dbReference type="RefSeq" id="WP_209843371.1">
    <property type="nucleotide sequence ID" value="NZ_JAGGJP010000030.1"/>
</dbReference>
<evidence type="ECO:0000256" key="1">
    <source>
        <dbReference type="ARBA" id="ARBA00004651"/>
    </source>
</evidence>
<comment type="subcellular location">
    <subcellularLocation>
        <location evidence="1">Cell membrane</location>
        <topology evidence="1">Multi-pass membrane protein</topology>
    </subcellularLocation>
</comment>
<feature type="compositionally biased region" description="Polar residues" evidence="7">
    <location>
        <begin position="155"/>
        <end position="168"/>
    </location>
</feature>
<reference evidence="11" key="1">
    <citation type="journal article" date="2019" name="Int. J. Syst. Evol. Microbiol.">
        <title>The Global Catalogue of Microorganisms (GCM) 10K type strain sequencing project: providing services to taxonomists for standard genome sequencing and annotation.</title>
        <authorList>
            <consortium name="The Broad Institute Genomics Platform"/>
            <consortium name="The Broad Institute Genome Sequencing Center for Infectious Disease"/>
            <person name="Wu L."/>
            <person name="Ma J."/>
        </authorList>
    </citation>
    <scope>NUCLEOTIDE SEQUENCE [LARGE SCALE GENOMIC DNA]</scope>
    <source>
        <strain evidence="11">KACC 11588</strain>
    </source>
</reference>
<evidence type="ECO:0000313" key="10">
    <source>
        <dbReference type="EMBL" id="MFC5568293.1"/>
    </source>
</evidence>
<dbReference type="Gene3D" id="3.30.240.20">
    <property type="entry name" value="bsu07140 like domains"/>
    <property type="match status" value="1"/>
</dbReference>
<dbReference type="PANTHER" id="PTHR34582">
    <property type="entry name" value="UPF0702 TRANSMEMBRANE PROTEIN YCAP"/>
    <property type="match status" value="1"/>
</dbReference>
<name>A0ABW0SH17_9RHOB</name>
<sequence>MTIDLFEGWNGVLRVLVVGTLAYAGLVLVLRVTGKRTLSKMNAFDLVVTVALGSALASTMLSTGTPLAEGLAGMALLVLLQFGVTWASVRSERVQRLVKAQPAILVHRGRWQDGAMKRERLTREEVLAALRGQGHAALSETVSVVIETDGSLSVLSGQPSGDQPSSLANVAGAGEDR</sequence>
<feature type="transmembrane region" description="Helical" evidence="8">
    <location>
        <begin position="12"/>
        <end position="32"/>
    </location>
</feature>
<feature type="transmembrane region" description="Helical" evidence="8">
    <location>
        <begin position="44"/>
        <end position="64"/>
    </location>
</feature>
<organism evidence="10 11">
    <name type="scientific">Rubellimicrobium aerolatum</name>
    <dbReference type="NCBI Taxonomy" id="490979"/>
    <lineage>
        <taxon>Bacteria</taxon>
        <taxon>Pseudomonadati</taxon>
        <taxon>Pseudomonadota</taxon>
        <taxon>Alphaproteobacteria</taxon>
        <taxon>Rhodobacterales</taxon>
        <taxon>Roseobacteraceae</taxon>
        <taxon>Rubellimicrobium</taxon>
    </lineage>
</organism>
<keyword evidence="11" id="KW-1185">Reference proteome</keyword>
<dbReference type="InterPro" id="IPR007353">
    <property type="entry name" value="DUF421"/>
</dbReference>
<accession>A0ABW0SH17</accession>
<dbReference type="PANTHER" id="PTHR34582:SF6">
    <property type="entry name" value="UPF0702 TRANSMEMBRANE PROTEIN YCAP"/>
    <property type="match status" value="1"/>
</dbReference>
<dbReference type="InterPro" id="IPR023090">
    <property type="entry name" value="UPF0702_alpha/beta_dom_sf"/>
</dbReference>
<evidence type="ECO:0000313" key="11">
    <source>
        <dbReference type="Proteomes" id="UP001596056"/>
    </source>
</evidence>
<comment type="similarity">
    <text evidence="2">Belongs to the UPF0702 family.</text>
</comment>
<evidence type="ECO:0000259" key="9">
    <source>
        <dbReference type="Pfam" id="PF04239"/>
    </source>
</evidence>
<evidence type="ECO:0000256" key="6">
    <source>
        <dbReference type="ARBA" id="ARBA00023136"/>
    </source>
</evidence>
<keyword evidence="4 8" id="KW-0812">Transmembrane</keyword>
<evidence type="ECO:0000256" key="4">
    <source>
        <dbReference type="ARBA" id="ARBA00022692"/>
    </source>
</evidence>
<gene>
    <name evidence="10" type="ORF">ACFPOC_17960</name>
</gene>
<proteinExistence type="inferred from homology"/>
<evidence type="ECO:0000256" key="8">
    <source>
        <dbReference type="SAM" id="Phobius"/>
    </source>
</evidence>
<dbReference type="EMBL" id="JBHSNA010000034">
    <property type="protein sequence ID" value="MFC5568293.1"/>
    <property type="molecule type" value="Genomic_DNA"/>
</dbReference>
<keyword evidence="5 8" id="KW-1133">Transmembrane helix</keyword>
<evidence type="ECO:0000256" key="7">
    <source>
        <dbReference type="SAM" id="MobiDB-lite"/>
    </source>
</evidence>
<comment type="caution">
    <text evidence="10">The sequence shown here is derived from an EMBL/GenBank/DDBJ whole genome shotgun (WGS) entry which is preliminary data.</text>
</comment>
<protein>
    <submittedName>
        <fullName evidence="10">DUF421 domain-containing protein</fullName>
    </submittedName>
</protein>
<evidence type="ECO:0000256" key="3">
    <source>
        <dbReference type="ARBA" id="ARBA00022475"/>
    </source>
</evidence>
<evidence type="ECO:0000256" key="5">
    <source>
        <dbReference type="ARBA" id="ARBA00022989"/>
    </source>
</evidence>
<feature type="transmembrane region" description="Helical" evidence="8">
    <location>
        <begin position="70"/>
        <end position="89"/>
    </location>
</feature>
<dbReference type="Pfam" id="PF04239">
    <property type="entry name" value="DUF421"/>
    <property type="match status" value="1"/>
</dbReference>
<feature type="region of interest" description="Disordered" evidence="7">
    <location>
        <begin position="155"/>
        <end position="177"/>
    </location>
</feature>
<dbReference type="Proteomes" id="UP001596056">
    <property type="component" value="Unassembled WGS sequence"/>
</dbReference>
<feature type="domain" description="YetF C-terminal" evidence="9">
    <location>
        <begin position="90"/>
        <end position="158"/>
    </location>
</feature>